<dbReference type="EMBL" id="JACJVR010000132">
    <property type="protein sequence ID" value="MBB6695640.1"/>
    <property type="molecule type" value="Genomic_DNA"/>
</dbReference>
<protein>
    <submittedName>
        <fullName evidence="3">DUF4091 domain-containing protein</fullName>
    </submittedName>
</protein>
<accession>A0A841UCK1</accession>
<dbReference type="Pfam" id="PF13320">
    <property type="entry name" value="GH123_cat"/>
    <property type="match status" value="1"/>
</dbReference>
<organism evidence="3 4">
    <name type="scientific">Cohnella xylanilytica</name>
    <dbReference type="NCBI Taxonomy" id="557555"/>
    <lineage>
        <taxon>Bacteria</taxon>
        <taxon>Bacillati</taxon>
        <taxon>Bacillota</taxon>
        <taxon>Bacilli</taxon>
        <taxon>Bacillales</taxon>
        <taxon>Paenibacillaceae</taxon>
        <taxon>Cohnella</taxon>
    </lineage>
</organism>
<name>A0A841UCK1_9BACL</name>
<dbReference type="Proteomes" id="UP000553776">
    <property type="component" value="Unassembled WGS sequence"/>
</dbReference>
<evidence type="ECO:0000313" key="4">
    <source>
        <dbReference type="Proteomes" id="UP000553776"/>
    </source>
</evidence>
<evidence type="ECO:0000259" key="1">
    <source>
        <dbReference type="Pfam" id="PF13320"/>
    </source>
</evidence>
<comment type="caution">
    <text evidence="3">The sequence shown here is derived from an EMBL/GenBank/DDBJ whole genome shotgun (WGS) entry which is preliminary data.</text>
</comment>
<reference evidence="3 4" key="1">
    <citation type="submission" date="2020-08" db="EMBL/GenBank/DDBJ databases">
        <title>Cohnella phylogeny.</title>
        <authorList>
            <person name="Dunlap C."/>
        </authorList>
    </citation>
    <scope>NUCLEOTIDE SEQUENCE [LARGE SCALE GENOMIC DNA]</scope>
    <source>
        <strain evidence="3 4">DSM 25239</strain>
    </source>
</reference>
<dbReference type="InterPro" id="IPR053850">
    <property type="entry name" value="Glyco_hydro_123_N_2"/>
</dbReference>
<evidence type="ECO:0000313" key="3">
    <source>
        <dbReference type="EMBL" id="MBB6695640.1"/>
    </source>
</evidence>
<dbReference type="AlphaFoldDB" id="A0A841UCK1"/>
<proteinExistence type="predicted"/>
<dbReference type="RefSeq" id="WP_185139592.1">
    <property type="nucleotide sequence ID" value="NZ_BORM01000032.1"/>
</dbReference>
<gene>
    <name evidence="3" type="ORF">H7B90_30035</name>
</gene>
<sequence>MTIALGLAPESFKYVFGSYHPFAVPFEEDRAVSLVCARGDRAAAQLLIYAEEELLVCVGGEAAFDERGPIDVLRVCAELPELPPGSVTASLVGLVEDDDRQLKSDMLLRQPSIRVERRRVQPVWIEVEIGPDAAPGVYRPQITVYRHRMFEDEAIVRKLSFEVKVADVTLRPPSDYSFYLDLWQHNSNIARKYDVPLWSDAHFEILESYVTSLAALGQKAITVVVSEIPWSGQASCYDRIDPANLFEYSIVQATRWEDGEWTYDMGALNRYVELCMRHGIRQEIEVFGLLNIWVLEDAGYGGVIGDYEDAVRIRYYDEGSRTYRYVREKRHLEAYVAALERNFIEQGWIDKVRILADEPADLPAFRKRLAALREMAPSFRYKVAINHAEFMAEEGLEDHVPILDCAASEWDRIRELKAGKTGRTLFYVACDVKTPNTFIGSHLLEARAIPWLAWHLKLDGFLRWNYTAWPNDPLAKIVYHYPFFPAGDTNFVYPGRDGRPMLSLRYKLLQKGIRDYEIFARYVREGGSREKVDALLRRVFLWQDPKELHRDARRLPQELFSLSDEDYEGIVAELLEELAAM</sequence>
<dbReference type="Pfam" id="PF22680">
    <property type="entry name" value="Glyco_hydro_123_N_2"/>
    <property type="match status" value="1"/>
</dbReference>
<dbReference type="InterPro" id="IPR025150">
    <property type="entry name" value="GH123_cat"/>
</dbReference>
<feature type="domain" description="Glycoside hydrolase 123 catalytic" evidence="1">
    <location>
        <begin position="183"/>
        <end position="520"/>
    </location>
</feature>
<evidence type="ECO:0000259" key="2">
    <source>
        <dbReference type="Pfam" id="PF22680"/>
    </source>
</evidence>
<feature type="domain" description="Glycoside hydrolase 123 N-terminal" evidence="2">
    <location>
        <begin position="98"/>
        <end position="144"/>
    </location>
</feature>
<keyword evidence="4" id="KW-1185">Reference proteome</keyword>